<evidence type="ECO:0000313" key="2">
    <source>
        <dbReference type="Proteomes" id="UP000051950"/>
    </source>
</evidence>
<evidence type="ECO:0000313" key="1">
    <source>
        <dbReference type="EMBL" id="KRT14492.1"/>
    </source>
</evidence>
<keyword evidence="2" id="KW-1185">Reference proteome</keyword>
<name>A0A0T5VKT3_9SPHI</name>
<dbReference type="EMBL" id="LMZQ01000017">
    <property type="protein sequence ID" value="KRT14492.1"/>
    <property type="molecule type" value="Genomic_DNA"/>
</dbReference>
<comment type="caution">
    <text evidence="1">The sequence shown here is derived from an EMBL/GenBank/DDBJ whole genome shotgun (WGS) entry which is preliminary data.</text>
</comment>
<proteinExistence type="predicted"/>
<organism evidence="1 2">
    <name type="scientific">Pedobacter ginsenosidimutans</name>
    <dbReference type="NCBI Taxonomy" id="687842"/>
    <lineage>
        <taxon>Bacteria</taxon>
        <taxon>Pseudomonadati</taxon>
        <taxon>Bacteroidota</taxon>
        <taxon>Sphingobacteriia</taxon>
        <taxon>Sphingobacteriales</taxon>
        <taxon>Sphingobacteriaceae</taxon>
        <taxon>Pedobacter</taxon>
    </lineage>
</organism>
<dbReference type="AlphaFoldDB" id="A0A0T5VKT3"/>
<sequence length="70" mass="8199">MELIQLLNNKLGHKKTGVKTFKSDYSSQVLKDIVSNREFAKWLQIIAYIPMNLEPMPESYGNIVRNRQIF</sequence>
<protein>
    <submittedName>
        <fullName evidence="1">Uncharacterized protein</fullName>
    </submittedName>
</protein>
<reference evidence="1 2" key="1">
    <citation type="submission" date="2015-11" db="EMBL/GenBank/DDBJ databases">
        <title>Sequence of Pedobacter ginsenosidimutans.</title>
        <authorList>
            <person name="Carson E."/>
            <person name="Keyser V."/>
            <person name="Newman J."/>
            <person name="Miller J."/>
        </authorList>
    </citation>
    <scope>NUCLEOTIDE SEQUENCE [LARGE SCALE GENOMIC DNA]</scope>
    <source>
        <strain evidence="1 2">KACC 14530</strain>
    </source>
</reference>
<accession>A0A0T5VKT3</accession>
<gene>
    <name evidence="1" type="ORF">ASU31_18880</name>
</gene>
<dbReference type="Proteomes" id="UP000051950">
    <property type="component" value="Unassembled WGS sequence"/>
</dbReference>